<dbReference type="Pfam" id="PF22123">
    <property type="entry name" value="Exu_RNase_H_like"/>
    <property type="match status" value="1"/>
</dbReference>
<protein>
    <recommendedName>
        <fullName evidence="7">Exuperantia SAM-like domain-containing protein</fullName>
    </recommendedName>
</protein>
<evidence type="ECO:0000259" key="4">
    <source>
        <dbReference type="Pfam" id="PF22123"/>
    </source>
</evidence>
<feature type="domain" description="Exuperantia RNAse H-like" evidence="4">
    <location>
        <begin position="130"/>
        <end position="286"/>
    </location>
</feature>
<feature type="region of interest" description="Disordered" evidence="2">
    <location>
        <begin position="441"/>
        <end position="516"/>
    </location>
</feature>
<evidence type="ECO:0000256" key="1">
    <source>
        <dbReference type="SAM" id="Coils"/>
    </source>
</evidence>
<dbReference type="InterPro" id="IPR037998">
    <property type="entry name" value="Exu"/>
</dbReference>
<feature type="compositionally biased region" description="Basic and acidic residues" evidence="2">
    <location>
        <begin position="456"/>
        <end position="475"/>
    </location>
</feature>
<reference evidence="5 6" key="1">
    <citation type="submission" date="2023-09" db="EMBL/GenBank/DDBJ databases">
        <title>Genomes of two closely related lineages of the louse Polyplax serrata with different host specificities.</title>
        <authorList>
            <person name="Martinu J."/>
            <person name="Tarabai H."/>
            <person name="Stefka J."/>
            <person name="Hypsa V."/>
        </authorList>
    </citation>
    <scope>NUCLEOTIDE SEQUENCE [LARGE SCALE GENOMIC DNA]</scope>
    <source>
        <strain evidence="5">98ZLc_SE</strain>
    </source>
</reference>
<dbReference type="EMBL" id="JAWJWF010000009">
    <property type="protein sequence ID" value="KAK6630179.1"/>
    <property type="molecule type" value="Genomic_DNA"/>
</dbReference>
<dbReference type="PANTHER" id="PTHR12384:SF2">
    <property type="entry name" value="MATERNAL PROTEIN EXUPERANTIA"/>
    <property type="match status" value="1"/>
</dbReference>
<dbReference type="InterPro" id="IPR040941">
    <property type="entry name" value="SAM_Exu"/>
</dbReference>
<proteinExistence type="predicted"/>
<dbReference type="PANTHER" id="PTHR12384">
    <property type="entry name" value="MATERNAL PROTEIN EXUPERANTIA"/>
    <property type="match status" value="1"/>
</dbReference>
<evidence type="ECO:0000259" key="3">
    <source>
        <dbReference type="Pfam" id="PF18609"/>
    </source>
</evidence>
<evidence type="ECO:0000313" key="5">
    <source>
        <dbReference type="EMBL" id="KAK6630179.1"/>
    </source>
</evidence>
<feature type="region of interest" description="Disordered" evidence="2">
    <location>
        <begin position="313"/>
        <end position="333"/>
    </location>
</feature>
<feature type="coiled-coil region" evidence="1">
    <location>
        <begin position="337"/>
        <end position="403"/>
    </location>
</feature>
<organism evidence="5 6">
    <name type="scientific">Polyplax serrata</name>
    <name type="common">Common mouse louse</name>
    <dbReference type="NCBI Taxonomy" id="468196"/>
    <lineage>
        <taxon>Eukaryota</taxon>
        <taxon>Metazoa</taxon>
        <taxon>Ecdysozoa</taxon>
        <taxon>Arthropoda</taxon>
        <taxon>Hexapoda</taxon>
        <taxon>Insecta</taxon>
        <taxon>Pterygota</taxon>
        <taxon>Neoptera</taxon>
        <taxon>Paraneoptera</taxon>
        <taxon>Psocodea</taxon>
        <taxon>Troctomorpha</taxon>
        <taxon>Phthiraptera</taxon>
        <taxon>Anoplura</taxon>
        <taxon>Polyplacidae</taxon>
        <taxon>Polyplax</taxon>
    </lineage>
</organism>
<evidence type="ECO:0000256" key="2">
    <source>
        <dbReference type="SAM" id="MobiDB-lite"/>
    </source>
</evidence>
<evidence type="ECO:0000313" key="6">
    <source>
        <dbReference type="Proteomes" id="UP001359485"/>
    </source>
</evidence>
<dbReference type="Proteomes" id="UP001359485">
    <property type="component" value="Unassembled WGS sequence"/>
</dbReference>
<dbReference type="Pfam" id="PF18609">
    <property type="entry name" value="SAM_Exu"/>
    <property type="match status" value="1"/>
</dbReference>
<gene>
    <name evidence="5" type="ORF">RUM44_005735</name>
</gene>
<dbReference type="InterPro" id="IPR054362">
    <property type="entry name" value="Exu_RNase_H-like"/>
</dbReference>
<feature type="domain" description="Exuperantia SAM-like" evidence="3">
    <location>
        <begin position="365"/>
        <end position="439"/>
    </location>
</feature>
<keyword evidence="1" id="KW-0175">Coiled coil</keyword>
<name>A0ABR1AWE7_POLSC</name>
<feature type="compositionally biased region" description="Basic and acidic residues" evidence="2">
    <location>
        <begin position="504"/>
        <end position="516"/>
    </location>
</feature>
<accession>A0ABR1AWE7</accession>
<keyword evidence="6" id="KW-1185">Reference proteome</keyword>
<sequence length="516" mass="57686">MTEESGPDESVHLRCKPMAIVSSLGNFAGAPCWCLRSTSFVTAGPHLMTRPAISGFFRASVLPRDDAIGRNLSTRPFTVLFLSQKVVTFVVATEQLIVEFLKKTYKMVSSTNVVKENGVEAVCKLPPGKYRLVGFDLDLTGRRLIDEICHIAAYTPNSQFSQYVMPFRNLNAASKNRHLLRVVTVGRYRMLKSVKTGKVLKTRSEISALTDFIHWLENLKTDGIILITHDPRKTVPPFFLQVIRKYKLYDRFTAVVKGFANSCSFAEQKCAQTVKSHSLYTLGQVLLDKKEDLDSAADRARLSYQIVQQLCTGEDDKGSGDASSSPETDSPAMSEAIRQIASTIEDEERELAELKELVQRQNRLRPIFGDMIRSRVRLERHRASNLRRLMAEANLTYETLEEAWKKDKKESLTALIKERITSAKKPEDLEELTETLLRHFDPEYVPKLPPRRGKRTDKSVEKGSDEGGDEEKDKTAANGEKGSKGASQGKPAGKAPSPESSPVKADDAKLDADTSR</sequence>
<evidence type="ECO:0008006" key="7">
    <source>
        <dbReference type="Google" id="ProtNLM"/>
    </source>
</evidence>
<comment type="caution">
    <text evidence="5">The sequence shown here is derived from an EMBL/GenBank/DDBJ whole genome shotgun (WGS) entry which is preliminary data.</text>
</comment>